<dbReference type="Gene3D" id="6.10.340.10">
    <property type="match status" value="1"/>
</dbReference>
<dbReference type="CDD" id="cd01949">
    <property type="entry name" value="GGDEF"/>
    <property type="match status" value="1"/>
</dbReference>
<keyword evidence="1 3" id="KW-0812">Transmembrane</keyword>
<dbReference type="InterPro" id="IPR003660">
    <property type="entry name" value="HAMP_dom"/>
</dbReference>
<evidence type="ECO:0000256" key="2">
    <source>
        <dbReference type="ARBA" id="ARBA00022989"/>
    </source>
</evidence>
<dbReference type="Gene3D" id="3.30.450.40">
    <property type="match status" value="1"/>
</dbReference>
<sequence>MSFRNRLTLFFVLIVIVPMLSLTVVLFTLIADNETGKQDAGVAARQTAAIHLYDEARDAAGKALVHVGRDLKLATALRAGDQVAASRRATVLLDELSIKRIVIVRGTSPFVDVGSTTAVFPATRPLTDTDGAPIGTLQVSTSGPKSYATLVKRVTGLNVLIVRGGTILADTLGVGGRAPALPAKPATVEVAGGKYRTAAFRVPGFQGAQIRVAVLGSTAKVRSNVRQSRLFAGALLFGFFTLAFLFALLVSRSLQRQIGGFLEAARRIGSGDFGARVPTVGSDEFAELGDEFNRMSGELEKKIAEVEAEQARLALAMRRIGETFASNLDRDALLEIVLRTAVDGSGAAGGRATIRSRPEAQLHQVAQAGSLDDLTAALRQAEAAVLESGASREVTVGGVTALAHPLRAVQQSEEDGPPRITGIVSVARPGTPFRPSERELFHYLAGQASVSIENVGLHERVERQAVTDELTGLANRRRFQQVLSGEVERSRRFGQPVGLVMLDIDNFKKVNDTYGHPAGDLVLREVARVVREASREIDEPARYGGEEMAVILPGTDVEGAFQLAERIREDIAELRLPIRTAEDEPLRVTASFGVATHPHSAADPRSLIAGADAALYEAKHSGKNRTVRAAEVAQS</sequence>
<gene>
    <name evidence="6" type="ORF">NBH00_00765</name>
</gene>
<dbReference type="PROSITE" id="PS50885">
    <property type="entry name" value="HAMP"/>
    <property type="match status" value="1"/>
</dbReference>
<dbReference type="CDD" id="cd06225">
    <property type="entry name" value="HAMP"/>
    <property type="match status" value="1"/>
</dbReference>
<keyword evidence="7" id="KW-1185">Reference proteome</keyword>
<keyword evidence="6" id="KW-0808">Transferase</keyword>
<dbReference type="RefSeq" id="WP_254571454.1">
    <property type="nucleotide sequence ID" value="NZ_CP098502.1"/>
</dbReference>
<feature type="transmembrane region" description="Helical" evidence="3">
    <location>
        <begin position="230"/>
        <end position="250"/>
    </location>
</feature>
<dbReference type="InterPro" id="IPR050469">
    <property type="entry name" value="Diguanylate_Cyclase"/>
</dbReference>
<dbReference type="SMART" id="SM00267">
    <property type="entry name" value="GGDEF"/>
    <property type="match status" value="1"/>
</dbReference>
<dbReference type="InterPro" id="IPR000160">
    <property type="entry name" value="GGDEF_dom"/>
</dbReference>
<feature type="transmembrane region" description="Helical" evidence="3">
    <location>
        <begin position="7"/>
        <end position="30"/>
    </location>
</feature>
<evidence type="ECO:0000256" key="3">
    <source>
        <dbReference type="SAM" id="Phobius"/>
    </source>
</evidence>
<dbReference type="Pfam" id="PF00990">
    <property type="entry name" value="GGDEF"/>
    <property type="match status" value="1"/>
</dbReference>
<dbReference type="EC" id="2.7.7.65" evidence="6"/>
<dbReference type="SUPFAM" id="SSF55073">
    <property type="entry name" value="Nucleotide cyclase"/>
    <property type="match status" value="1"/>
</dbReference>
<dbReference type="NCBIfam" id="TIGR00254">
    <property type="entry name" value="GGDEF"/>
    <property type="match status" value="1"/>
</dbReference>
<name>A0ABY5DUP8_9ACTN</name>
<evidence type="ECO:0000313" key="6">
    <source>
        <dbReference type="EMBL" id="UTI64756.1"/>
    </source>
</evidence>
<dbReference type="InterPro" id="IPR029016">
    <property type="entry name" value="GAF-like_dom_sf"/>
</dbReference>
<keyword evidence="2 3" id="KW-1133">Transmembrane helix</keyword>
<evidence type="ECO:0000259" key="5">
    <source>
        <dbReference type="PROSITE" id="PS50887"/>
    </source>
</evidence>
<evidence type="ECO:0000313" key="7">
    <source>
        <dbReference type="Proteomes" id="UP001056035"/>
    </source>
</evidence>
<dbReference type="GO" id="GO:0052621">
    <property type="term" value="F:diguanylate cyclase activity"/>
    <property type="evidence" value="ECO:0007669"/>
    <property type="project" value="UniProtKB-EC"/>
</dbReference>
<dbReference type="Gene3D" id="3.30.70.270">
    <property type="match status" value="1"/>
</dbReference>
<dbReference type="InterPro" id="IPR029787">
    <property type="entry name" value="Nucleotide_cyclase"/>
</dbReference>
<accession>A0ABY5DUP8</accession>
<proteinExistence type="predicted"/>
<dbReference type="SUPFAM" id="SSF55781">
    <property type="entry name" value="GAF domain-like"/>
    <property type="match status" value="1"/>
</dbReference>
<feature type="domain" description="HAMP" evidence="4">
    <location>
        <begin position="252"/>
        <end position="304"/>
    </location>
</feature>
<evidence type="ECO:0000259" key="4">
    <source>
        <dbReference type="PROSITE" id="PS50885"/>
    </source>
</evidence>
<keyword evidence="6" id="KW-0548">Nucleotidyltransferase</keyword>
<protein>
    <submittedName>
        <fullName evidence="6">Diguanylate cyclase</fullName>
        <ecNumber evidence="6">2.7.7.65</ecNumber>
    </submittedName>
</protein>
<organism evidence="6 7">
    <name type="scientific">Paraconexibacter antarcticus</name>
    <dbReference type="NCBI Taxonomy" id="2949664"/>
    <lineage>
        <taxon>Bacteria</taxon>
        <taxon>Bacillati</taxon>
        <taxon>Actinomycetota</taxon>
        <taxon>Thermoleophilia</taxon>
        <taxon>Solirubrobacterales</taxon>
        <taxon>Paraconexibacteraceae</taxon>
        <taxon>Paraconexibacter</taxon>
    </lineage>
</organism>
<dbReference type="Proteomes" id="UP001056035">
    <property type="component" value="Chromosome"/>
</dbReference>
<dbReference type="EMBL" id="CP098502">
    <property type="protein sequence ID" value="UTI64756.1"/>
    <property type="molecule type" value="Genomic_DNA"/>
</dbReference>
<dbReference type="SMART" id="SM00304">
    <property type="entry name" value="HAMP"/>
    <property type="match status" value="1"/>
</dbReference>
<dbReference type="Pfam" id="PF00672">
    <property type="entry name" value="HAMP"/>
    <property type="match status" value="1"/>
</dbReference>
<reference evidence="6 7" key="1">
    <citation type="submission" date="2022-06" db="EMBL/GenBank/DDBJ databases">
        <title>Paraconexibacter antarcticus.</title>
        <authorList>
            <person name="Kim C.S."/>
        </authorList>
    </citation>
    <scope>NUCLEOTIDE SEQUENCE [LARGE SCALE GENOMIC DNA]</scope>
    <source>
        <strain evidence="6 7">02-257</strain>
    </source>
</reference>
<dbReference type="PROSITE" id="PS50887">
    <property type="entry name" value="GGDEF"/>
    <property type="match status" value="1"/>
</dbReference>
<keyword evidence="3" id="KW-0472">Membrane</keyword>
<feature type="domain" description="GGDEF" evidence="5">
    <location>
        <begin position="495"/>
        <end position="631"/>
    </location>
</feature>
<dbReference type="PANTHER" id="PTHR45138">
    <property type="entry name" value="REGULATORY COMPONENTS OF SENSORY TRANSDUCTION SYSTEM"/>
    <property type="match status" value="1"/>
</dbReference>
<evidence type="ECO:0000256" key="1">
    <source>
        <dbReference type="ARBA" id="ARBA00022692"/>
    </source>
</evidence>
<dbReference type="PANTHER" id="PTHR45138:SF9">
    <property type="entry name" value="DIGUANYLATE CYCLASE DGCM-RELATED"/>
    <property type="match status" value="1"/>
</dbReference>
<dbReference type="SUPFAM" id="SSF158472">
    <property type="entry name" value="HAMP domain-like"/>
    <property type="match status" value="1"/>
</dbReference>
<dbReference type="InterPro" id="IPR043128">
    <property type="entry name" value="Rev_trsase/Diguanyl_cyclase"/>
</dbReference>